<keyword evidence="8" id="KW-0067">ATP-binding</keyword>
<dbReference type="InterPro" id="IPR019572">
    <property type="entry name" value="UBA_E1_SCCH"/>
</dbReference>
<evidence type="ECO:0000256" key="3">
    <source>
        <dbReference type="ARBA" id="ARBA00005673"/>
    </source>
</evidence>
<comment type="caution">
    <text evidence="11">The sequence shown here is derived from an EMBL/GenBank/DDBJ whole genome shotgun (WGS) entry which is preliminary data.</text>
</comment>
<dbReference type="InterPro" id="IPR018965">
    <property type="entry name" value="Ub-activating_enz_E1_C"/>
</dbReference>
<dbReference type="AlphaFoldDB" id="A0AAV2TYE8"/>
<dbReference type="GO" id="GO:0006974">
    <property type="term" value="P:DNA damage response"/>
    <property type="evidence" value="ECO:0007669"/>
    <property type="project" value="TreeGrafter"/>
</dbReference>
<dbReference type="CDD" id="cd01491">
    <property type="entry name" value="Ube1_repeat1"/>
    <property type="match status" value="1"/>
</dbReference>
<dbReference type="Gene3D" id="2.40.30.180">
    <property type="entry name" value="Ubiquitin-activating enzyme E1, FCCH domain"/>
    <property type="match status" value="1"/>
</dbReference>
<evidence type="ECO:0000313" key="11">
    <source>
        <dbReference type="EMBL" id="CAL5141350.1"/>
    </source>
</evidence>
<dbReference type="Gene3D" id="3.40.50.720">
    <property type="entry name" value="NAD(P)-binding Rossmann-like Domain"/>
    <property type="match status" value="1"/>
</dbReference>
<dbReference type="InterPro" id="IPR042449">
    <property type="entry name" value="Ub-E1_IAD_1"/>
</dbReference>
<evidence type="ECO:0000256" key="7">
    <source>
        <dbReference type="ARBA" id="ARBA00022786"/>
    </source>
</evidence>
<evidence type="ECO:0000256" key="5">
    <source>
        <dbReference type="ARBA" id="ARBA00022598"/>
    </source>
</evidence>
<sequence>MSSPPFKRQRTSCLVESHQNNNLNITEKLNHSNGMETNGEVNELDEALYSRQLYVLGAEGMRRMATSDILIWGLGGLGVEIAKNIVLAGVRSVTLYDQTSVTWGDLSSQFFVGTDDIGHNKAEVSRHKLAELNTHVTVQVLNKPNLAPEDIKKFTVVILTDCSHEVCCEIGDLCHNFGVKMVAVSTHGVFGKVFCDFGPEFTVIDATGEDPPSVMVQQIEKSKNGVVTCLEETRHDFEDGDYVTFSEVKGMVELNGCEPRKVAVIGPDAFSIGDTSSLTDYISGGVCTKVKMPRTLQFKPYREAFKQPEFMTTDFLKMDRLPQIHLCFCALSEYAKSHKALPRTWNHADSVEFIGLVRKINDTLQETVAHVGEVDEELCSLFAHTCSGQCCPMQAIMGGFAAQEALKACTGKFVPLQQFCYFDAAECLPIPANIGVDGAAEGKSRELVIPEGDAAPRGGRYDGQIAIFGNAFQERLKKLKYFMVGAGAIGCELLKNFALMGVGASPEGRITVTDMDSIERSNLNRQFLFRPWDISKMKSSVAAAAVKRMNPELNIVPHENRVGPETENIYDDNFFEALDGVANALDNVEARTYVDRRCVYYCKPLLESGTLGTKGHVQIVLPHITESYSSSQDPPEKSFPACTLKNFPYRIEHTLQWARNLFEGLFVNQTESIASYLRDPASFLERTLAGPGNQPLETLETLKANLIDKKPKVFEDCVTWARLLWQDLYANAISQLLYNFPSDHKTTSGAPFWSGTKRCPHPLEFNISNATHVDFVLAAANLRAFAFGIPQCRNVMKIIPMIQSVPVPPFKPRAGVRIEVTEAESQARPTASTADETRLKEVREALHHLNGPSDSKINVIEFEKDDDTNFHMDFITAASNLRAACYDIQPADRLKSKLIAGKIIPAIATTTSIVAGLVCLELYKLVQGHKDLSLYKNAYIDLASPLFTFFEPLPPPKMKYYDKEFTLWDRFELTGPMTLQQFLDYFKEHKLEVTMLSQDVSMLYAFFMPDARKKERLAMPLEHLVETVSKRSIPPHVNALVFDLCCSDENGEDVDVPYVRYKLARKAKTDPVPLMKCTVALHITVDPGSDYSVRIADGSANLTDHNPC</sequence>
<dbReference type="InterPro" id="IPR018075">
    <property type="entry name" value="UBQ-activ_enz_E1"/>
</dbReference>
<evidence type="ECO:0000256" key="1">
    <source>
        <dbReference type="ARBA" id="ARBA00000488"/>
    </source>
</evidence>
<reference evidence="11" key="1">
    <citation type="submission" date="2024-06" db="EMBL/GenBank/DDBJ databases">
        <authorList>
            <person name="Liu X."/>
            <person name="Lenzi L."/>
            <person name="Haldenby T S."/>
            <person name="Uol C."/>
        </authorList>
    </citation>
    <scope>NUCLEOTIDE SEQUENCE</scope>
</reference>
<keyword evidence="7" id="KW-0833">Ubl conjugation pathway</keyword>
<dbReference type="SMART" id="SM00985">
    <property type="entry name" value="UBA_e1_C"/>
    <property type="match status" value="1"/>
</dbReference>
<dbReference type="FunFam" id="2.40.30.180:FF:000001">
    <property type="entry name" value="ubiquitin-like modifier-activating enzyme 1"/>
    <property type="match status" value="1"/>
</dbReference>
<dbReference type="PANTHER" id="PTHR10953">
    <property type="entry name" value="UBIQUITIN-ACTIVATING ENZYME E1"/>
    <property type="match status" value="1"/>
</dbReference>
<dbReference type="InterPro" id="IPR032420">
    <property type="entry name" value="E1_4HB"/>
</dbReference>
<dbReference type="InterPro" id="IPR000594">
    <property type="entry name" value="ThiF_NAD_FAD-bd"/>
</dbReference>
<dbReference type="InterPro" id="IPR042063">
    <property type="entry name" value="Ubi_acti_E1_SCCH"/>
</dbReference>
<protein>
    <recommendedName>
        <fullName evidence="4">E1 ubiquitin-activating enzyme</fullName>
        <ecNumber evidence="4">6.2.1.45</ecNumber>
    </recommendedName>
    <alternativeName>
        <fullName evidence="9">Ubiquitin-activating enzyme E1</fullName>
    </alternativeName>
</protein>
<keyword evidence="5" id="KW-0436">Ligase</keyword>
<dbReference type="Gene3D" id="1.10.10.2660">
    <property type="entry name" value="Ubiquitin-activating enzyme E1, SCCH domain"/>
    <property type="match status" value="1"/>
</dbReference>
<gene>
    <name evidence="11" type="ORF">CDAUBV1_LOCUS16602</name>
</gene>
<dbReference type="InterPro" id="IPR035985">
    <property type="entry name" value="Ubiquitin-activating_enz"/>
</dbReference>
<dbReference type="Gene3D" id="3.50.50.80">
    <property type="entry name" value="Ubiquitin-activating enzyme E1, inactive adenylation domain, subdomain 1"/>
    <property type="match status" value="1"/>
</dbReference>
<evidence type="ECO:0000256" key="2">
    <source>
        <dbReference type="ARBA" id="ARBA00004906"/>
    </source>
</evidence>
<dbReference type="PANTHER" id="PTHR10953:SF4">
    <property type="entry name" value="UBIQUITIN-ACTIVATING ENZYME E1 C-TERMINAL DOMAIN-CONTAINING PROTEIN"/>
    <property type="match status" value="1"/>
</dbReference>
<dbReference type="FunFam" id="3.50.50.80:FF:000001">
    <property type="entry name" value="ubiquitin-like modifier-activating enzyme 1"/>
    <property type="match status" value="1"/>
</dbReference>
<dbReference type="Pfam" id="PF09358">
    <property type="entry name" value="E1_UFD"/>
    <property type="match status" value="1"/>
</dbReference>
<dbReference type="InterPro" id="IPR032418">
    <property type="entry name" value="E1_FCCH"/>
</dbReference>
<organism evidence="11 12">
    <name type="scientific">Calicophoron daubneyi</name>
    <name type="common">Rumen fluke</name>
    <name type="synonym">Paramphistomum daubneyi</name>
    <dbReference type="NCBI Taxonomy" id="300641"/>
    <lineage>
        <taxon>Eukaryota</taxon>
        <taxon>Metazoa</taxon>
        <taxon>Spiralia</taxon>
        <taxon>Lophotrochozoa</taxon>
        <taxon>Platyhelminthes</taxon>
        <taxon>Trematoda</taxon>
        <taxon>Digenea</taxon>
        <taxon>Plagiorchiida</taxon>
        <taxon>Pronocephalata</taxon>
        <taxon>Paramphistomoidea</taxon>
        <taxon>Paramphistomidae</taxon>
        <taxon>Calicophoron</taxon>
    </lineage>
</organism>
<accession>A0AAV2TYE8</accession>
<dbReference type="GO" id="GO:0005737">
    <property type="term" value="C:cytoplasm"/>
    <property type="evidence" value="ECO:0007669"/>
    <property type="project" value="TreeGrafter"/>
</dbReference>
<dbReference type="Gene3D" id="3.10.290.60">
    <property type="entry name" value="Ubiquitin-activating enzyme E1, UFD domain"/>
    <property type="match status" value="1"/>
</dbReference>
<feature type="domain" description="Ubiquitin-activating enzyme E1 C-terminal" evidence="10">
    <location>
        <begin position="935"/>
        <end position="1059"/>
    </location>
</feature>
<dbReference type="Pfam" id="PF10585">
    <property type="entry name" value="UBA_E1_SCCH"/>
    <property type="match status" value="1"/>
</dbReference>
<evidence type="ECO:0000256" key="8">
    <source>
        <dbReference type="ARBA" id="ARBA00022840"/>
    </source>
</evidence>
<evidence type="ECO:0000256" key="9">
    <source>
        <dbReference type="ARBA" id="ARBA00030371"/>
    </source>
</evidence>
<comment type="catalytic activity">
    <reaction evidence="1">
        <text>ATP + ubiquitin + [E1 ubiquitin-activating enzyme]-L-cysteine = AMP + diphosphate + S-ubiquitinyl-[E1 ubiquitin-activating enzyme]-L-cysteine.</text>
        <dbReference type="EC" id="6.2.1.45"/>
    </reaction>
</comment>
<dbReference type="InterPro" id="IPR045886">
    <property type="entry name" value="ThiF/MoeB/HesA"/>
</dbReference>
<evidence type="ECO:0000256" key="6">
    <source>
        <dbReference type="ARBA" id="ARBA00022741"/>
    </source>
</evidence>
<dbReference type="FunFam" id="3.40.50.720:FF:000015">
    <property type="entry name" value="Ubiquitin-activating enzyme E1 1"/>
    <property type="match status" value="1"/>
</dbReference>
<dbReference type="InterPro" id="IPR038252">
    <property type="entry name" value="UBA_E1_C_sf"/>
</dbReference>
<dbReference type="GO" id="GO:0005524">
    <property type="term" value="F:ATP binding"/>
    <property type="evidence" value="ECO:0007669"/>
    <property type="project" value="UniProtKB-KW"/>
</dbReference>
<dbReference type="Gene3D" id="3.40.50.12550">
    <property type="entry name" value="Ubiquitin-activating enzyme E1, inactive adenylation domain, subdomain 2"/>
    <property type="match status" value="1"/>
</dbReference>
<dbReference type="Pfam" id="PF00899">
    <property type="entry name" value="ThiF"/>
    <property type="match status" value="1"/>
</dbReference>
<keyword evidence="6" id="KW-0547">Nucleotide-binding</keyword>
<dbReference type="GO" id="GO:0006511">
    <property type="term" value="P:ubiquitin-dependent protein catabolic process"/>
    <property type="evidence" value="ECO:0007669"/>
    <property type="project" value="TreeGrafter"/>
</dbReference>
<proteinExistence type="inferred from homology"/>
<name>A0AAV2TYE8_CALDB</name>
<evidence type="ECO:0000313" key="12">
    <source>
        <dbReference type="Proteomes" id="UP001497525"/>
    </source>
</evidence>
<comment type="similarity">
    <text evidence="3">Belongs to the ubiquitin-activating E1 family.</text>
</comment>
<dbReference type="Pfam" id="PF16190">
    <property type="entry name" value="E1_FCCH"/>
    <property type="match status" value="1"/>
</dbReference>
<dbReference type="CDD" id="cd01490">
    <property type="entry name" value="Ube1_repeat2"/>
    <property type="match status" value="1"/>
</dbReference>
<dbReference type="Proteomes" id="UP001497525">
    <property type="component" value="Unassembled WGS sequence"/>
</dbReference>
<dbReference type="Pfam" id="PF16191">
    <property type="entry name" value="E1_4HB"/>
    <property type="match status" value="1"/>
</dbReference>
<dbReference type="PRINTS" id="PR01849">
    <property type="entry name" value="UBIQUITINACT"/>
</dbReference>
<dbReference type="EMBL" id="CAXLJL010000856">
    <property type="protein sequence ID" value="CAL5141350.1"/>
    <property type="molecule type" value="Genomic_DNA"/>
</dbReference>
<dbReference type="GO" id="GO:0004839">
    <property type="term" value="F:ubiquitin activating enzyme activity"/>
    <property type="evidence" value="ECO:0007669"/>
    <property type="project" value="UniProtKB-EC"/>
</dbReference>
<dbReference type="GO" id="GO:0005634">
    <property type="term" value="C:nucleus"/>
    <property type="evidence" value="ECO:0007669"/>
    <property type="project" value="TreeGrafter"/>
</dbReference>
<evidence type="ECO:0000256" key="4">
    <source>
        <dbReference type="ARBA" id="ARBA00012990"/>
    </source>
</evidence>
<dbReference type="FunFam" id="1.10.10.2660:FF:000001">
    <property type="entry name" value="Ubiquitin-activating enzyme E1 1"/>
    <property type="match status" value="1"/>
</dbReference>
<evidence type="ECO:0000259" key="10">
    <source>
        <dbReference type="SMART" id="SM00985"/>
    </source>
</evidence>
<dbReference type="InterPro" id="IPR042302">
    <property type="entry name" value="E1_FCCH_sf"/>
</dbReference>
<dbReference type="SUPFAM" id="SSF69572">
    <property type="entry name" value="Activating enzymes of the ubiquitin-like proteins"/>
    <property type="match status" value="2"/>
</dbReference>
<dbReference type="EC" id="6.2.1.45" evidence="4"/>
<dbReference type="NCBIfam" id="TIGR01408">
    <property type="entry name" value="Ube1"/>
    <property type="match status" value="1"/>
</dbReference>
<comment type="pathway">
    <text evidence="2">Protein modification; protein ubiquitination.</text>
</comment>
<dbReference type="InterPro" id="IPR000011">
    <property type="entry name" value="UBQ/SUMO-activ_enz_E1-like"/>
</dbReference>
<dbReference type="FunFam" id="3.10.290.60:FF:000002">
    <property type="entry name" value="Ubiquitin-like modifier-activating enzyme 1"/>
    <property type="match status" value="1"/>
</dbReference>